<accession>A0A2I0VK53</accession>
<protein>
    <submittedName>
        <fullName evidence="2">Uncharacterized protein</fullName>
    </submittedName>
</protein>
<dbReference type="EMBL" id="KZ503460">
    <property type="protein sequence ID" value="PKU63799.1"/>
    <property type="molecule type" value="Genomic_DNA"/>
</dbReference>
<evidence type="ECO:0000313" key="3">
    <source>
        <dbReference type="Proteomes" id="UP000233837"/>
    </source>
</evidence>
<dbReference type="AlphaFoldDB" id="A0A2I0VK53"/>
<reference evidence="2 3" key="1">
    <citation type="journal article" date="2016" name="Sci. Rep.">
        <title>The Dendrobium catenatum Lindl. genome sequence provides insights into polysaccharide synthase, floral development and adaptive evolution.</title>
        <authorList>
            <person name="Zhang G.Q."/>
            <person name="Xu Q."/>
            <person name="Bian C."/>
            <person name="Tsai W.C."/>
            <person name="Yeh C.M."/>
            <person name="Liu K.W."/>
            <person name="Yoshida K."/>
            <person name="Zhang L.S."/>
            <person name="Chang S.B."/>
            <person name="Chen F."/>
            <person name="Shi Y."/>
            <person name="Su Y.Y."/>
            <person name="Zhang Y.Q."/>
            <person name="Chen L.J."/>
            <person name="Yin Y."/>
            <person name="Lin M."/>
            <person name="Huang H."/>
            <person name="Deng H."/>
            <person name="Wang Z.W."/>
            <person name="Zhu S.L."/>
            <person name="Zhao X."/>
            <person name="Deng C."/>
            <person name="Niu S.C."/>
            <person name="Huang J."/>
            <person name="Wang M."/>
            <person name="Liu G.H."/>
            <person name="Yang H.J."/>
            <person name="Xiao X.J."/>
            <person name="Hsiao Y.Y."/>
            <person name="Wu W.L."/>
            <person name="Chen Y.Y."/>
            <person name="Mitsuda N."/>
            <person name="Ohme-Takagi M."/>
            <person name="Luo Y.B."/>
            <person name="Van de Peer Y."/>
            <person name="Liu Z.J."/>
        </authorList>
    </citation>
    <scope>NUCLEOTIDE SEQUENCE [LARGE SCALE GENOMIC DNA]</scope>
    <source>
        <tissue evidence="2">The whole plant</tissue>
    </source>
</reference>
<gene>
    <name evidence="2" type="ORF">MA16_Dca010717</name>
</gene>
<dbReference type="SUPFAM" id="SSF52058">
    <property type="entry name" value="L domain-like"/>
    <property type="match status" value="1"/>
</dbReference>
<evidence type="ECO:0000313" key="2">
    <source>
        <dbReference type="EMBL" id="PKU63799.1"/>
    </source>
</evidence>
<dbReference type="Gene3D" id="3.80.10.10">
    <property type="entry name" value="Ribonuclease Inhibitor"/>
    <property type="match status" value="1"/>
</dbReference>
<keyword evidence="3" id="KW-1185">Reference proteome</keyword>
<name>A0A2I0VK53_9ASPA</name>
<reference evidence="2 3" key="2">
    <citation type="journal article" date="2017" name="Nature">
        <title>The Apostasia genome and the evolution of orchids.</title>
        <authorList>
            <person name="Zhang G.Q."/>
            <person name="Liu K.W."/>
            <person name="Li Z."/>
            <person name="Lohaus R."/>
            <person name="Hsiao Y.Y."/>
            <person name="Niu S.C."/>
            <person name="Wang J.Y."/>
            <person name="Lin Y.C."/>
            <person name="Xu Q."/>
            <person name="Chen L.J."/>
            <person name="Yoshida K."/>
            <person name="Fujiwara S."/>
            <person name="Wang Z.W."/>
            <person name="Zhang Y.Q."/>
            <person name="Mitsuda N."/>
            <person name="Wang M."/>
            <person name="Liu G.H."/>
            <person name="Pecoraro L."/>
            <person name="Huang H.X."/>
            <person name="Xiao X.J."/>
            <person name="Lin M."/>
            <person name="Wu X.Y."/>
            <person name="Wu W.L."/>
            <person name="Chen Y.Y."/>
            <person name="Chang S.B."/>
            <person name="Sakamoto S."/>
            <person name="Ohme-Takagi M."/>
            <person name="Yagi M."/>
            <person name="Zeng S.J."/>
            <person name="Shen C.Y."/>
            <person name="Yeh C.M."/>
            <person name="Luo Y.B."/>
            <person name="Tsai W.C."/>
            <person name="Van de Peer Y."/>
            <person name="Liu Z.J."/>
        </authorList>
    </citation>
    <scope>NUCLEOTIDE SEQUENCE [LARGE SCALE GENOMIC DNA]</scope>
    <source>
        <tissue evidence="2">The whole plant</tissue>
    </source>
</reference>
<proteinExistence type="predicted"/>
<dbReference type="Proteomes" id="UP000233837">
    <property type="component" value="Unassembled WGS sequence"/>
</dbReference>
<sequence length="331" mass="35966">MNEEELVHPHCPASSRNVDIEECKPTISPAISVELEHSSDTEEVQESAFNDIVEPLPLGCKENPKAIQSLRASSSSSLPPTLSALLQSITSAALVTTSSTQISYSIPGEIANLESLIVADFSRNNFTDRIPDSVQLLYGLVSNSSPQFLTKSTTTEDPMYIPPLQLVRGKLLIRGEFDDFSDDKQMHCTVCLAEMLNAYAAALPNNIPTKEAAFLLEVCNGVHALSIAKININDMEVCGKATGSGIGNDFTVGVKIPGLNSTNKADPTQRSQAVRQNVSERSDPKVVINGVELNVTHGDSECRSQAAHSQRQRGENSDIFYLFFEGYLYIC</sequence>
<evidence type="ECO:0000256" key="1">
    <source>
        <dbReference type="SAM" id="MobiDB-lite"/>
    </source>
</evidence>
<feature type="compositionally biased region" description="Polar residues" evidence="1">
    <location>
        <begin position="261"/>
        <end position="277"/>
    </location>
</feature>
<feature type="region of interest" description="Disordered" evidence="1">
    <location>
        <begin position="261"/>
        <end position="281"/>
    </location>
</feature>
<organism evidence="2 3">
    <name type="scientific">Dendrobium catenatum</name>
    <dbReference type="NCBI Taxonomy" id="906689"/>
    <lineage>
        <taxon>Eukaryota</taxon>
        <taxon>Viridiplantae</taxon>
        <taxon>Streptophyta</taxon>
        <taxon>Embryophyta</taxon>
        <taxon>Tracheophyta</taxon>
        <taxon>Spermatophyta</taxon>
        <taxon>Magnoliopsida</taxon>
        <taxon>Liliopsida</taxon>
        <taxon>Asparagales</taxon>
        <taxon>Orchidaceae</taxon>
        <taxon>Epidendroideae</taxon>
        <taxon>Malaxideae</taxon>
        <taxon>Dendrobiinae</taxon>
        <taxon>Dendrobium</taxon>
    </lineage>
</organism>
<dbReference type="InterPro" id="IPR032675">
    <property type="entry name" value="LRR_dom_sf"/>
</dbReference>